<proteinExistence type="predicted"/>
<dbReference type="Proteomes" id="UP000539473">
    <property type="component" value="Unassembled WGS sequence"/>
</dbReference>
<accession>A0A7W8KGD0</accession>
<evidence type="ECO:0008006" key="3">
    <source>
        <dbReference type="Google" id="ProtNLM"/>
    </source>
</evidence>
<dbReference type="Gene3D" id="3.30.565.40">
    <property type="entry name" value="Fervidobacterium nodosum Rt17-B1 like"/>
    <property type="match status" value="1"/>
</dbReference>
<gene>
    <name evidence="1" type="ORF">HNQ07_002751</name>
</gene>
<organism evidence="1 2">
    <name type="scientific">Deinococcus metalli</name>
    <dbReference type="NCBI Taxonomy" id="1141878"/>
    <lineage>
        <taxon>Bacteria</taxon>
        <taxon>Thermotogati</taxon>
        <taxon>Deinococcota</taxon>
        <taxon>Deinococci</taxon>
        <taxon>Deinococcales</taxon>
        <taxon>Deinococcaceae</taxon>
        <taxon>Deinococcus</taxon>
    </lineage>
</organism>
<name>A0A7W8KGD0_9DEIO</name>
<dbReference type="EMBL" id="JACHFK010000006">
    <property type="protein sequence ID" value="MBB5377278.1"/>
    <property type="molecule type" value="Genomic_DNA"/>
</dbReference>
<reference evidence="1 2" key="1">
    <citation type="submission" date="2020-08" db="EMBL/GenBank/DDBJ databases">
        <title>Genomic Encyclopedia of Type Strains, Phase IV (KMG-IV): sequencing the most valuable type-strain genomes for metagenomic binning, comparative biology and taxonomic classification.</title>
        <authorList>
            <person name="Goeker M."/>
        </authorList>
    </citation>
    <scope>NUCLEOTIDE SEQUENCE [LARGE SCALE GENOMIC DNA]</scope>
    <source>
        <strain evidence="1 2">DSM 27521</strain>
    </source>
</reference>
<comment type="caution">
    <text evidence="1">The sequence shown here is derived from an EMBL/GenBank/DDBJ whole genome shotgun (WGS) entry which is preliminary data.</text>
</comment>
<dbReference type="AlphaFoldDB" id="A0A7W8KGD0"/>
<protein>
    <recommendedName>
        <fullName evidence="3">DUF3298 domain-containing protein</fullName>
    </recommendedName>
</protein>
<dbReference type="RefSeq" id="WP_229831967.1">
    <property type="nucleotide sequence ID" value="NZ_BNAJ01000006.1"/>
</dbReference>
<sequence length="364" mass="38838">MRRWLFGLGLALLAHAGAQDLHGCGGQPGLPGGVRDGVYRGTLGGRPVALQIRHADVDGSAYYYERIGLDIPLTAFRQGTALILQEEVRKSQGDDAVVTGCFTLRPTAAGLGGTWRAPGSTKTLAVTLRAVNVGALPMNLPDTAAAATLRRDDPLTFLKLNRLWVRAADGRSVTEPASQLVYPRVPGASAALNTALQDRQLRLAADALDCRSQLAQDMQRDPGNGYELGAKLTFQGARLVSVREDVYYYCGGAHPDTYTQGVILDRASGREVKVAQLWPGLTGAKQEALYLAHPAPDLDPACRDVLREGGLEFTAHLSPAGVNLTPTSLPHVVAACAETTVISYAEIGNLADTRSPYIGDLYKR</sequence>
<evidence type="ECO:0000313" key="2">
    <source>
        <dbReference type="Proteomes" id="UP000539473"/>
    </source>
</evidence>
<evidence type="ECO:0000313" key="1">
    <source>
        <dbReference type="EMBL" id="MBB5377278.1"/>
    </source>
</evidence>